<dbReference type="RefSeq" id="WP_185009031.1">
    <property type="nucleotide sequence ID" value="NZ_BAAAUI010000076.1"/>
</dbReference>
<protein>
    <submittedName>
        <fullName evidence="3">Putative enzyme related to lactoylglutathione lyase</fullName>
    </submittedName>
</protein>
<organism evidence="3 4">
    <name type="scientific">Crossiella cryophila</name>
    <dbReference type="NCBI Taxonomy" id="43355"/>
    <lineage>
        <taxon>Bacteria</taxon>
        <taxon>Bacillati</taxon>
        <taxon>Actinomycetota</taxon>
        <taxon>Actinomycetes</taxon>
        <taxon>Pseudonocardiales</taxon>
        <taxon>Pseudonocardiaceae</taxon>
        <taxon>Crossiella</taxon>
    </lineage>
</organism>
<dbReference type="GO" id="GO:0016829">
    <property type="term" value="F:lyase activity"/>
    <property type="evidence" value="ECO:0007669"/>
    <property type="project" value="UniProtKB-KW"/>
</dbReference>
<evidence type="ECO:0000313" key="4">
    <source>
        <dbReference type="Proteomes" id="UP000533598"/>
    </source>
</evidence>
<gene>
    <name evidence="3" type="ORF">HNR67_008148</name>
</gene>
<dbReference type="PANTHER" id="PTHR33993:SF14">
    <property type="entry name" value="GB|AAF24581.1"/>
    <property type="match status" value="1"/>
</dbReference>
<feature type="domain" description="VOC" evidence="2">
    <location>
        <begin position="13"/>
        <end position="124"/>
    </location>
</feature>
<name>A0A7W7CIT9_9PSEU</name>
<dbReference type="InterPro" id="IPR052164">
    <property type="entry name" value="Anthracycline_SecMetBiosynth"/>
</dbReference>
<feature type="region of interest" description="Disordered" evidence="1">
    <location>
        <begin position="252"/>
        <end position="272"/>
    </location>
</feature>
<dbReference type="InterPro" id="IPR037523">
    <property type="entry name" value="VOC_core"/>
</dbReference>
<evidence type="ECO:0000313" key="3">
    <source>
        <dbReference type="EMBL" id="MBB4682030.1"/>
    </source>
</evidence>
<dbReference type="EMBL" id="JACHMH010000001">
    <property type="protein sequence ID" value="MBB4682030.1"/>
    <property type="molecule type" value="Genomic_DNA"/>
</dbReference>
<evidence type="ECO:0000259" key="2">
    <source>
        <dbReference type="PROSITE" id="PS51819"/>
    </source>
</evidence>
<dbReference type="SUPFAM" id="SSF54593">
    <property type="entry name" value="Glyoxalase/Bleomycin resistance protein/Dihydroxybiphenyl dioxygenase"/>
    <property type="match status" value="1"/>
</dbReference>
<proteinExistence type="predicted"/>
<dbReference type="Gene3D" id="3.10.180.10">
    <property type="entry name" value="2,3-Dihydroxybiphenyl 1,2-Dioxygenase, domain 1"/>
    <property type="match status" value="2"/>
</dbReference>
<reference evidence="3 4" key="1">
    <citation type="submission" date="2020-08" db="EMBL/GenBank/DDBJ databases">
        <title>Sequencing the genomes of 1000 actinobacteria strains.</title>
        <authorList>
            <person name="Klenk H.-P."/>
        </authorList>
    </citation>
    <scope>NUCLEOTIDE SEQUENCE [LARGE SCALE GENOMIC DNA]</scope>
    <source>
        <strain evidence="3 4">DSM 44230</strain>
    </source>
</reference>
<dbReference type="Pfam" id="PF18029">
    <property type="entry name" value="Glyoxalase_6"/>
    <property type="match status" value="1"/>
</dbReference>
<evidence type="ECO:0000256" key="1">
    <source>
        <dbReference type="SAM" id="MobiDB-lite"/>
    </source>
</evidence>
<keyword evidence="4" id="KW-1185">Reference proteome</keyword>
<dbReference type="PANTHER" id="PTHR33993">
    <property type="entry name" value="GLYOXALASE-RELATED"/>
    <property type="match status" value="1"/>
</dbReference>
<dbReference type="InterPro" id="IPR029068">
    <property type="entry name" value="Glyas_Bleomycin-R_OHBP_Dase"/>
</dbReference>
<dbReference type="Proteomes" id="UP000533598">
    <property type="component" value="Unassembled WGS sequence"/>
</dbReference>
<dbReference type="AlphaFoldDB" id="A0A7W7CIT9"/>
<accession>A0A7W7CIT9</accession>
<dbReference type="InterPro" id="IPR041581">
    <property type="entry name" value="Glyoxalase_6"/>
</dbReference>
<keyword evidence="3" id="KW-0456">Lyase</keyword>
<dbReference type="CDD" id="cd07247">
    <property type="entry name" value="SgaA_N_like"/>
    <property type="match status" value="2"/>
</dbReference>
<dbReference type="PROSITE" id="PS51819">
    <property type="entry name" value="VOC"/>
    <property type="match status" value="1"/>
</dbReference>
<sequence>MHSPAPLDPAGGHPCWVDVASDDPAACKRFYTGLLGWEFEPEVNGYSQARLDGEPVGAVYLARRDQARFLGWTLYLHVTNAEVAAKHIEAAGGTVLSGPVHVAGKGYLLVAKDPTGGVIGFWETDHGWHFATGRPGALSWAELNTRDGQRADVFFGGLFDFRQEQIGDGASFDYATWFRNGEPLVGRMRMGPEFPHEVPAHWMVYFGVDPAVGTDAIAARAAELGGKVSYEPFDSPFGRLAILEDPTGGTFTVVDSSRRSEPASPVDDPYDD</sequence>
<comment type="caution">
    <text evidence="3">The sequence shown here is derived from an EMBL/GenBank/DDBJ whole genome shotgun (WGS) entry which is preliminary data.</text>
</comment>